<dbReference type="EMBL" id="CAUJNA010001087">
    <property type="protein sequence ID" value="CAJ1384122.1"/>
    <property type="molecule type" value="Genomic_DNA"/>
</dbReference>
<reference evidence="2" key="1">
    <citation type="submission" date="2023-08" db="EMBL/GenBank/DDBJ databases">
        <authorList>
            <person name="Chen Y."/>
            <person name="Shah S."/>
            <person name="Dougan E. K."/>
            <person name="Thang M."/>
            <person name="Chan C."/>
        </authorList>
    </citation>
    <scope>NUCLEOTIDE SEQUENCE</scope>
</reference>
<organism evidence="2 3">
    <name type="scientific">Effrenium voratum</name>
    <dbReference type="NCBI Taxonomy" id="2562239"/>
    <lineage>
        <taxon>Eukaryota</taxon>
        <taxon>Sar</taxon>
        <taxon>Alveolata</taxon>
        <taxon>Dinophyceae</taxon>
        <taxon>Suessiales</taxon>
        <taxon>Symbiodiniaceae</taxon>
        <taxon>Effrenium</taxon>
    </lineage>
</organism>
<feature type="region of interest" description="Disordered" evidence="1">
    <location>
        <begin position="1"/>
        <end position="25"/>
    </location>
</feature>
<protein>
    <recommendedName>
        <fullName evidence="4">ACD-like protein</fullName>
    </recommendedName>
</protein>
<evidence type="ECO:0008006" key="4">
    <source>
        <dbReference type="Google" id="ProtNLM"/>
    </source>
</evidence>
<evidence type="ECO:0000256" key="1">
    <source>
        <dbReference type="SAM" id="MobiDB-lite"/>
    </source>
</evidence>
<dbReference type="InterPro" id="IPR008978">
    <property type="entry name" value="HSP20-like_chaperone"/>
</dbReference>
<evidence type="ECO:0000313" key="2">
    <source>
        <dbReference type="EMBL" id="CAJ1384122.1"/>
    </source>
</evidence>
<sequence>MSTLKPALPRSESELGRNREQKGTNSYYYAHNEKWEVPEHAKVRAGPGLITGGAPVKLGEESGYPAPEEGSAAAEVVAELRKRVEELEGQLIAARMGTKPITQFSFSDEGAKCKVYVEVEKEVMERQSSEEGSVCSSEAAVVVSFSGRSCSLRVTSTGLDGSIMERRALTLVGDSDIVPEKCTYKVDRAKGRITLSFYKKDEKKRWQSVKPQRT</sequence>
<accession>A0AA36MUB7</accession>
<proteinExistence type="predicted"/>
<comment type="caution">
    <text evidence="2">The sequence shown here is derived from an EMBL/GenBank/DDBJ whole genome shotgun (WGS) entry which is preliminary data.</text>
</comment>
<dbReference type="Gene3D" id="2.60.40.790">
    <property type="match status" value="1"/>
</dbReference>
<gene>
    <name evidence="2" type="ORF">EVOR1521_LOCUS11045</name>
</gene>
<keyword evidence="3" id="KW-1185">Reference proteome</keyword>
<dbReference type="AlphaFoldDB" id="A0AA36MUB7"/>
<evidence type="ECO:0000313" key="3">
    <source>
        <dbReference type="Proteomes" id="UP001178507"/>
    </source>
</evidence>
<dbReference type="Proteomes" id="UP001178507">
    <property type="component" value="Unassembled WGS sequence"/>
</dbReference>
<name>A0AA36MUB7_9DINO</name>
<feature type="compositionally biased region" description="Basic and acidic residues" evidence="1">
    <location>
        <begin position="11"/>
        <end position="22"/>
    </location>
</feature>